<dbReference type="InterPro" id="IPR036156">
    <property type="entry name" value="Beta-gal/glucu_dom_sf"/>
</dbReference>
<dbReference type="Gene3D" id="3.20.20.80">
    <property type="entry name" value="Glycosidases"/>
    <property type="match status" value="1"/>
</dbReference>
<dbReference type="SUPFAM" id="SSF51445">
    <property type="entry name" value="(Trans)glycosidases"/>
    <property type="match status" value="1"/>
</dbReference>
<evidence type="ECO:0000259" key="1">
    <source>
        <dbReference type="Pfam" id="PF00703"/>
    </source>
</evidence>
<dbReference type="Pfam" id="PF02836">
    <property type="entry name" value="Glyco_hydro_2_C"/>
    <property type="match status" value="1"/>
</dbReference>
<feature type="non-terminal residue" evidence="3">
    <location>
        <position position="250"/>
    </location>
</feature>
<dbReference type="Pfam" id="PF00703">
    <property type="entry name" value="Glyco_hydro_2"/>
    <property type="match status" value="1"/>
</dbReference>
<name>X1FCF8_9ZZZZ</name>
<dbReference type="InterPro" id="IPR013783">
    <property type="entry name" value="Ig-like_fold"/>
</dbReference>
<proteinExistence type="predicted"/>
<evidence type="ECO:0000259" key="2">
    <source>
        <dbReference type="Pfam" id="PF02836"/>
    </source>
</evidence>
<reference evidence="3" key="1">
    <citation type="journal article" date="2014" name="Front. Microbiol.">
        <title>High frequency of phylogenetically diverse reductive dehalogenase-homologous genes in deep subseafloor sedimentary metagenomes.</title>
        <authorList>
            <person name="Kawai M."/>
            <person name="Futagami T."/>
            <person name="Toyoda A."/>
            <person name="Takaki Y."/>
            <person name="Nishi S."/>
            <person name="Hori S."/>
            <person name="Arai W."/>
            <person name="Tsubouchi T."/>
            <person name="Morono Y."/>
            <person name="Uchiyama I."/>
            <person name="Ito T."/>
            <person name="Fujiyama A."/>
            <person name="Inagaki F."/>
            <person name="Takami H."/>
        </authorList>
    </citation>
    <scope>NUCLEOTIDE SEQUENCE</scope>
    <source>
        <strain evidence="3">Expedition CK06-06</strain>
    </source>
</reference>
<dbReference type="SUPFAM" id="SSF49303">
    <property type="entry name" value="beta-Galactosidase/glucuronidase domain"/>
    <property type="match status" value="1"/>
</dbReference>
<dbReference type="PANTHER" id="PTHR42732">
    <property type="entry name" value="BETA-GALACTOSIDASE"/>
    <property type="match status" value="1"/>
</dbReference>
<dbReference type="GO" id="GO:0004553">
    <property type="term" value="F:hydrolase activity, hydrolyzing O-glycosyl compounds"/>
    <property type="evidence" value="ECO:0007669"/>
    <property type="project" value="InterPro"/>
</dbReference>
<dbReference type="InterPro" id="IPR051913">
    <property type="entry name" value="GH2_Domain-Containing"/>
</dbReference>
<feature type="domain" description="Glycoside hydrolase family 2 immunoglobulin-like beta-sandwich" evidence="1">
    <location>
        <begin position="38"/>
        <end position="103"/>
    </location>
</feature>
<dbReference type="InterPro" id="IPR006103">
    <property type="entry name" value="Glyco_hydro_2_cat"/>
</dbReference>
<dbReference type="InterPro" id="IPR017853">
    <property type="entry name" value="GH"/>
</dbReference>
<evidence type="ECO:0008006" key="4">
    <source>
        <dbReference type="Google" id="ProtNLM"/>
    </source>
</evidence>
<feature type="domain" description="Glycoside hydrolase family 2 catalytic" evidence="2">
    <location>
        <begin position="105"/>
        <end position="250"/>
    </location>
</feature>
<sequence length="250" mass="28032">MPHCYIERVAARVLGDLHTVLLTVDLAGGANGEVEVNAVAKVPGNIVALDGLASVGGTRAVLEFEIEDPRFWRPGDPFLYDLDVTLKENGRRLDGVTSYFGMRTVDLTDREFLLNEEPMYLKLVLDQGFYPDGIYTAPTDAALRRDIKLSMAAGYNGARLHQKVFEPRFLYWADRLGYLCWGEAPDWGADLSNPVAQANLLREWTEIVRRDEMHPSIVAWAATNEQHPVSPKRGAKGEYLAMLQRTIKQL</sequence>
<dbReference type="InterPro" id="IPR006102">
    <property type="entry name" value="Ig-like_GH2"/>
</dbReference>
<accession>X1FCF8</accession>
<dbReference type="GO" id="GO:0005975">
    <property type="term" value="P:carbohydrate metabolic process"/>
    <property type="evidence" value="ECO:0007669"/>
    <property type="project" value="InterPro"/>
</dbReference>
<dbReference type="PANTHER" id="PTHR42732:SF3">
    <property type="entry name" value="HYDROLASE"/>
    <property type="match status" value="1"/>
</dbReference>
<dbReference type="EMBL" id="BARU01009871">
    <property type="protein sequence ID" value="GAH42647.1"/>
    <property type="molecule type" value="Genomic_DNA"/>
</dbReference>
<comment type="caution">
    <text evidence="3">The sequence shown here is derived from an EMBL/GenBank/DDBJ whole genome shotgun (WGS) entry which is preliminary data.</text>
</comment>
<dbReference type="Gene3D" id="2.60.40.10">
    <property type="entry name" value="Immunoglobulins"/>
    <property type="match status" value="1"/>
</dbReference>
<evidence type="ECO:0000313" key="3">
    <source>
        <dbReference type="EMBL" id="GAH42647.1"/>
    </source>
</evidence>
<gene>
    <name evidence="3" type="ORF">S03H2_18970</name>
</gene>
<organism evidence="3">
    <name type="scientific">marine sediment metagenome</name>
    <dbReference type="NCBI Taxonomy" id="412755"/>
    <lineage>
        <taxon>unclassified sequences</taxon>
        <taxon>metagenomes</taxon>
        <taxon>ecological metagenomes</taxon>
    </lineage>
</organism>
<protein>
    <recommendedName>
        <fullName evidence="4">Glycoside hydrolase family 2 catalytic domain-containing protein</fullName>
    </recommendedName>
</protein>
<dbReference type="AlphaFoldDB" id="X1FCF8"/>